<dbReference type="GO" id="GO:0008703">
    <property type="term" value="F:5-amino-6-(5-phosphoribosylamino)uracil reductase activity"/>
    <property type="evidence" value="ECO:0007669"/>
    <property type="project" value="InterPro"/>
</dbReference>
<evidence type="ECO:0000259" key="1">
    <source>
        <dbReference type="Pfam" id="PF01872"/>
    </source>
</evidence>
<dbReference type="RefSeq" id="WP_135616118.1">
    <property type="nucleotide sequence ID" value="NZ_RQFY01000007.1"/>
</dbReference>
<evidence type="ECO:0000313" key="2">
    <source>
        <dbReference type="EMBL" id="TGL31362.1"/>
    </source>
</evidence>
<name>A0A4R9J2U9_9LEPT</name>
<keyword evidence="3" id="KW-1185">Reference proteome</keyword>
<dbReference type="GO" id="GO:0009231">
    <property type="term" value="P:riboflavin biosynthetic process"/>
    <property type="evidence" value="ECO:0007669"/>
    <property type="project" value="InterPro"/>
</dbReference>
<dbReference type="EMBL" id="RQFY01000007">
    <property type="protein sequence ID" value="TGL31362.1"/>
    <property type="molecule type" value="Genomic_DNA"/>
</dbReference>
<dbReference type="AlphaFoldDB" id="A0A4R9J2U9"/>
<evidence type="ECO:0000313" key="3">
    <source>
        <dbReference type="Proteomes" id="UP000297871"/>
    </source>
</evidence>
<dbReference type="OrthoDB" id="195113at2"/>
<organism evidence="2 3">
    <name type="scientific">Leptospira koniambonensis</name>
    <dbReference type="NCBI Taxonomy" id="2484950"/>
    <lineage>
        <taxon>Bacteria</taxon>
        <taxon>Pseudomonadati</taxon>
        <taxon>Spirochaetota</taxon>
        <taxon>Spirochaetia</taxon>
        <taxon>Leptospirales</taxon>
        <taxon>Leptospiraceae</taxon>
        <taxon>Leptospira</taxon>
    </lineage>
</organism>
<comment type="caution">
    <text evidence="2">The sequence shown here is derived from an EMBL/GenBank/DDBJ whole genome shotgun (WGS) entry which is preliminary data.</text>
</comment>
<dbReference type="InterPro" id="IPR024072">
    <property type="entry name" value="DHFR-like_dom_sf"/>
</dbReference>
<dbReference type="SUPFAM" id="SSF53597">
    <property type="entry name" value="Dihydrofolate reductase-like"/>
    <property type="match status" value="1"/>
</dbReference>
<proteinExistence type="predicted"/>
<protein>
    <submittedName>
        <fullName evidence="2">Dihydrofolate reductase</fullName>
    </submittedName>
</protein>
<dbReference type="Proteomes" id="UP000297871">
    <property type="component" value="Unassembled WGS sequence"/>
</dbReference>
<reference evidence="2" key="1">
    <citation type="journal article" date="2019" name="PLoS Negl. Trop. Dis.">
        <title>Revisiting the worldwide diversity of Leptospira species in the environment.</title>
        <authorList>
            <person name="Vincent A.T."/>
            <person name="Schiettekatte O."/>
            <person name="Bourhy P."/>
            <person name="Veyrier F.J."/>
            <person name="Picardeau M."/>
        </authorList>
    </citation>
    <scope>NUCLEOTIDE SEQUENCE [LARGE SCALE GENOMIC DNA]</scope>
    <source>
        <strain evidence="2">201800265</strain>
    </source>
</reference>
<dbReference type="Gene3D" id="3.40.430.10">
    <property type="entry name" value="Dihydrofolate Reductase, subunit A"/>
    <property type="match status" value="1"/>
</dbReference>
<dbReference type="InterPro" id="IPR002734">
    <property type="entry name" value="RibDG_C"/>
</dbReference>
<sequence>MRNIVFAINITTDGYCSHMDMVPDDGLHKYFTDLLRTASAILYGRVTYELMVPFWPEIARDQSESDITNEFAQVFTSLEKILFSSTLKNVDDPNTRLARESLADEVIALKKLPGKDIFVGSLSIASQLSELNLIDEYRFVVHPVIAGNGPRLFDRIKLEGRILLDFISSETLPSGIIALHYKRSINE</sequence>
<gene>
    <name evidence="2" type="ORF">EHQ52_15615</name>
</gene>
<accession>A0A4R9J2U9</accession>
<feature type="domain" description="Bacterial bifunctional deaminase-reductase C-terminal" evidence="1">
    <location>
        <begin position="4"/>
        <end position="177"/>
    </location>
</feature>
<dbReference type="Pfam" id="PF01872">
    <property type="entry name" value="RibD_C"/>
    <property type="match status" value="1"/>
</dbReference>